<protein>
    <recommendedName>
        <fullName evidence="3">F-box domain-containing protein</fullName>
    </recommendedName>
</protein>
<evidence type="ECO:0000313" key="2">
    <source>
        <dbReference type="Proteomes" id="UP000007148"/>
    </source>
</evidence>
<gene>
    <name evidence="1" type="ORF">PIIN_08711</name>
</gene>
<comment type="caution">
    <text evidence="1">The sequence shown here is derived from an EMBL/GenBank/DDBJ whole genome shotgun (WGS) entry which is preliminary data.</text>
</comment>
<organism evidence="1 2">
    <name type="scientific">Serendipita indica (strain DSM 11827)</name>
    <name type="common">Root endophyte fungus</name>
    <name type="synonym">Piriformospora indica</name>
    <dbReference type="NCBI Taxonomy" id="1109443"/>
    <lineage>
        <taxon>Eukaryota</taxon>
        <taxon>Fungi</taxon>
        <taxon>Dikarya</taxon>
        <taxon>Basidiomycota</taxon>
        <taxon>Agaricomycotina</taxon>
        <taxon>Agaricomycetes</taxon>
        <taxon>Sebacinales</taxon>
        <taxon>Serendipitaceae</taxon>
        <taxon>Serendipita</taxon>
    </lineage>
</organism>
<dbReference type="Proteomes" id="UP000007148">
    <property type="component" value="Unassembled WGS sequence"/>
</dbReference>
<reference evidence="1 2" key="1">
    <citation type="journal article" date="2011" name="PLoS Pathog.">
        <title>Endophytic Life Strategies Decoded by Genome and Transcriptome Analyses of the Mutualistic Root Symbiont Piriformospora indica.</title>
        <authorList>
            <person name="Zuccaro A."/>
            <person name="Lahrmann U."/>
            <person name="Guldener U."/>
            <person name="Langen G."/>
            <person name="Pfiffi S."/>
            <person name="Biedenkopf D."/>
            <person name="Wong P."/>
            <person name="Samans B."/>
            <person name="Grimm C."/>
            <person name="Basiewicz M."/>
            <person name="Murat C."/>
            <person name="Martin F."/>
            <person name="Kogel K.H."/>
        </authorList>
    </citation>
    <scope>NUCLEOTIDE SEQUENCE [LARGE SCALE GENOMIC DNA]</scope>
    <source>
        <strain evidence="1 2">DSM 11827</strain>
    </source>
</reference>
<sequence length="578" mass="65343">MCADSDPVTRFPPEISSKVLAFAASRLISAKSLDPSILVISSDYLLELTHVSTSWRDLILYSPELWADIVIDEDAYDMRTRVYVHCSLSKSHPVSLSILIHPSGNLALALHLLREHTSRIQSLFVFEQPFLPLISTALGPLPHLRTLLFPPRHKLEACAISFIEQNPQIQYIYGVTLKHDLLNSKWLHCLFEVASEIPLRELVPHLGSLKNLHTIKFGFFLPNQLTAYGLDFVPTIPWIHVRTWDFHAFLGTFNRVRDADILIPAVSKTLTTLETTLHVSLLPALLGQLAHCYRIRHVDMNLIPHLDRIDANVRIPPSATTHLTIRAPMATRGSEKWLPSTIKLLRTCFVNVLELKLIGKSAGGLLNLLSYGNLPKLTRVTLDKTIDRYIQAFSLSRSIQHLHIFARGANIYQYRSNTLSTLEIDHYESRENTPLDLNSWPALKTLQLSSKHGARWSGAAFKDLTTIDLHHRPTETVEYDGTNLLYHLGINPYALPALRELNLMPYIEWDILFITLEQRNIHTNSVASPLETLSFFSTIPAGFANKISKLLAGEQVDRPSNLHLSWVGNLNIIQDTDL</sequence>
<dbReference type="AlphaFoldDB" id="G4TTW0"/>
<proteinExistence type="predicted"/>
<evidence type="ECO:0008006" key="3">
    <source>
        <dbReference type="Google" id="ProtNLM"/>
    </source>
</evidence>
<evidence type="ECO:0000313" key="1">
    <source>
        <dbReference type="EMBL" id="CCA74753.1"/>
    </source>
</evidence>
<dbReference type="EMBL" id="CAFZ01000350">
    <property type="protein sequence ID" value="CCA74753.1"/>
    <property type="molecule type" value="Genomic_DNA"/>
</dbReference>
<dbReference type="OrthoDB" id="3135246at2759"/>
<keyword evidence="2" id="KW-1185">Reference proteome</keyword>
<dbReference type="HOGENOM" id="CLU_015287_1_0_1"/>
<dbReference type="InParanoid" id="G4TTW0"/>
<name>G4TTW0_SERID</name>
<accession>G4TTW0</accession>